<dbReference type="Proteomes" id="UP000177876">
    <property type="component" value="Unassembled WGS sequence"/>
</dbReference>
<dbReference type="STRING" id="1797197.A2Y75_08325"/>
<evidence type="ECO:0000256" key="1">
    <source>
        <dbReference type="SAM" id="Coils"/>
    </source>
</evidence>
<feature type="coiled-coil region" evidence="1">
    <location>
        <begin position="44"/>
        <end position="109"/>
    </location>
</feature>
<sequence length="203" mass="22552">MRHCGQKEEMMKRIIALTAVIFTIACVTISLTGCSGGGQAKDNVNQASSLLESSQQLLEDLNNLNARFNSLGIRFSNVEDTIAEGKSLAEMAMIDVDELEIRYSEARELFNEVIAMRDAGDYAAYSRLALQVVESKLQEITLNRELLTAVSDMLDVLPMAQNEEQLSYYTERMDQLSKDISDLRLQAAEAALAADAYFKEHGL</sequence>
<feature type="coiled-coil region" evidence="1">
    <location>
        <begin position="159"/>
        <end position="193"/>
    </location>
</feature>
<proteinExistence type="predicted"/>
<organism evidence="2 3">
    <name type="scientific">Candidatus Solincola sediminis</name>
    <dbReference type="NCBI Taxonomy" id="1797199"/>
    <lineage>
        <taxon>Bacteria</taxon>
        <taxon>Bacillati</taxon>
        <taxon>Actinomycetota</taxon>
        <taxon>Candidatus Geothermincolia</taxon>
        <taxon>Candidatus Geothermincolales</taxon>
        <taxon>Candidatus Geothermincolaceae</taxon>
        <taxon>Candidatus Solincola</taxon>
    </lineage>
</organism>
<gene>
    <name evidence="2" type="ORF">A2Y75_08325</name>
</gene>
<name>A0A1F2WLM1_9ACTN</name>
<dbReference type="EMBL" id="MELK01000030">
    <property type="protein sequence ID" value="OFW57732.1"/>
    <property type="molecule type" value="Genomic_DNA"/>
</dbReference>
<evidence type="ECO:0000313" key="3">
    <source>
        <dbReference type="Proteomes" id="UP000177876"/>
    </source>
</evidence>
<dbReference type="AlphaFoldDB" id="A0A1F2WLM1"/>
<protein>
    <submittedName>
        <fullName evidence="2">Uncharacterized protein</fullName>
    </submittedName>
</protein>
<keyword evidence="1" id="KW-0175">Coiled coil</keyword>
<accession>A0A1F2WLM1</accession>
<reference evidence="2 3" key="1">
    <citation type="journal article" date="2016" name="Nat. Commun.">
        <title>Thousands of microbial genomes shed light on interconnected biogeochemical processes in an aquifer system.</title>
        <authorList>
            <person name="Anantharaman K."/>
            <person name="Brown C.T."/>
            <person name="Hug L.A."/>
            <person name="Sharon I."/>
            <person name="Castelle C.J."/>
            <person name="Probst A.J."/>
            <person name="Thomas B.C."/>
            <person name="Singh A."/>
            <person name="Wilkins M.J."/>
            <person name="Karaoz U."/>
            <person name="Brodie E.L."/>
            <person name="Williams K.H."/>
            <person name="Hubbard S.S."/>
            <person name="Banfield J.F."/>
        </authorList>
    </citation>
    <scope>NUCLEOTIDE SEQUENCE [LARGE SCALE GENOMIC DNA]</scope>
</reference>
<comment type="caution">
    <text evidence="2">The sequence shown here is derived from an EMBL/GenBank/DDBJ whole genome shotgun (WGS) entry which is preliminary data.</text>
</comment>
<evidence type="ECO:0000313" key="2">
    <source>
        <dbReference type="EMBL" id="OFW57732.1"/>
    </source>
</evidence>
<dbReference type="PROSITE" id="PS51257">
    <property type="entry name" value="PROKAR_LIPOPROTEIN"/>
    <property type="match status" value="1"/>
</dbReference>